<dbReference type="InterPro" id="IPR050134">
    <property type="entry name" value="NAD-dep_sirtuin_deacylases"/>
</dbReference>
<dbReference type="Proteomes" id="UP000322976">
    <property type="component" value="Unassembled WGS sequence"/>
</dbReference>
<keyword evidence="1 4" id="KW-0963">Cytoplasm</keyword>
<dbReference type="InterPro" id="IPR026591">
    <property type="entry name" value="Sirtuin_cat_small_dom_sf"/>
</dbReference>
<dbReference type="HAMAP" id="MF_01968">
    <property type="entry name" value="Sirtuin_ClassU"/>
    <property type="match status" value="1"/>
</dbReference>
<feature type="binding site" evidence="4">
    <location>
        <position position="103"/>
    </location>
    <ligand>
        <name>nicotinamide</name>
        <dbReference type="ChEBI" id="CHEBI:17154"/>
    </ligand>
</feature>
<accession>A0A5D8QET8</accession>
<dbReference type="GO" id="GO:0070403">
    <property type="term" value="F:NAD+ binding"/>
    <property type="evidence" value="ECO:0007669"/>
    <property type="project" value="UniProtKB-UniRule"/>
</dbReference>
<dbReference type="GO" id="GO:0005737">
    <property type="term" value="C:cytoplasm"/>
    <property type="evidence" value="ECO:0007669"/>
    <property type="project" value="UniProtKB-SubCell"/>
</dbReference>
<keyword evidence="4 5" id="KW-0479">Metal-binding</keyword>
<dbReference type="EC" id="2.3.1.286" evidence="4"/>
<dbReference type="Gene3D" id="3.40.50.1220">
    <property type="entry name" value="TPP-binding domain"/>
    <property type="match status" value="1"/>
</dbReference>
<feature type="active site" description="Proton acceptor" evidence="4 5">
    <location>
        <position position="119"/>
    </location>
</feature>
<feature type="binding site" evidence="4">
    <location>
        <position position="119"/>
    </location>
    <ligand>
        <name>NAD(+)</name>
        <dbReference type="ChEBI" id="CHEBI:57540"/>
    </ligand>
</feature>
<dbReference type="PROSITE" id="PS50305">
    <property type="entry name" value="SIRTUIN"/>
    <property type="match status" value="1"/>
</dbReference>
<feature type="binding site" evidence="4">
    <location>
        <position position="214"/>
    </location>
    <ligand>
        <name>NAD(+)</name>
        <dbReference type="ChEBI" id="CHEBI:57540"/>
    </ligand>
</feature>
<feature type="binding site" evidence="4">
    <location>
        <position position="103"/>
    </location>
    <ligand>
        <name>NAD(+)</name>
        <dbReference type="ChEBI" id="CHEBI:57540"/>
    </ligand>
</feature>
<feature type="binding site" evidence="4">
    <location>
        <position position="34"/>
    </location>
    <ligand>
        <name>nicotinamide</name>
        <dbReference type="ChEBI" id="CHEBI:17154"/>
    </ligand>
</feature>
<comment type="subcellular location">
    <subcellularLocation>
        <location evidence="4">Cytoplasm</location>
    </subcellularLocation>
</comment>
<evidence type="ECO:0000256" key="5">
    <source>
        <dbReference type="PROSITE-ProRule" id="PRU00236"/>
    </source>
</evidence>
<evidence type="ECO:0000313" key="8">
    <source>
        <dbReference type="Proteomes" id="UP000322976"/>
    </source>
</evidence>
<evidence type="ECO:0000256" key="3">
    <source>
        <dbReference type="ARBA" id="ARBA00023027"/>
    </source>
</evidence>
<feature type="binding site" evidence="4">
    <location>
        <position position="101"/>
    </location>
    <ligand>
        <name>NAD(+)</name>
        <dbReference type="ChEBI" id="CHEBI:57540"/>
    </ligand>
</feature>
<dbReference type="Gene3D" id="3.30.1600.10">
    <property type="entry name" value="SIR2/SIRT2 'Small Domain"/>
    <property type="match status" value="1"/>
</dbReference>
<dbReference type="InterPro" id="IPR028628">
    <property type="entry name" value="Sirtuin_class_U"/>
</dbReference>
<evidence type="ECO:0000259" key="6">
    <source>
        <dbReference type="PROSITE" id="PS50305"/>
    </source>
</evidence>
<dbReference type="Pfam" id="PF02146">
    <property type="entry name" value="SIR2"/>
    <property type="match status" value="1"/>
</dbReference>
<feature type="binding site" evidence="4 5">
    <location>
        <position position="130"/>
    </location>
    <ligand>
        <name>Zn(2+)</name>
        <dbReference type="ChEBI" id="CHEBI:29105"/>
    </ligand>
</feature>
<dbReference type="GO" id="GO:0008270">
    <property type="term" value="F:zinc ion binding"/>
    <property type="evidence" value="ECO:0007669"/>
    <property type="project" value="UniProtKB-UniRule"/>
</dbReference>
<feature type="binding site" evidence="4">
    <location>
        <position position="23"/>
    </location>
    <ligand>
        <name>NAD(+)</name>
        <dbReference type="ChEBI" id="CHEBI:57540"/>
    </ligand>
</feature>
<comment type="similarity">
    <text evidence="4">Belongs to the sirtuin family. Class U subfamily.</text>
</comment>
<dbReference type="InterPro" id="IPR029035">
    <property type="entry name" value="DHS-like_NAD/FAD-binding_dom"/>
</dbReference>
<dbReference type="AlphaFoldDB" id="A0A5D8QET8"/>
<feature type="binding site" evidence="4 5">
    <location>
        <position position="127"/>
    </location>
    <ligand>
        <name>Zn(2+)</name>
        <dbReference type="ChEBI" id="CHEBI:29105"/>
    </ligand>
</feature>
<dbReference type="GO" id="GO:0017136">
    <property type="term" value="F:histone deacetylase activity, NAD-dependent"/>
    <property type="evidence" value="ECO:0007669"/>
    <property type="project" value="TreeGrafter"/>
</dbReference>
<dbReference type="NCBIfam" id="NF001753">
    <property type="entry name" value="PRK00481.1-3"/>
    <property type="match status" value="1"/>
</dbReference>
<feature type="binding site" evidence="4 5">
    <location>
        <position position="155"/>
    </location>
    <ligand>
        <name>Zn(2+)</name>
        <dbReference type="ChEBI" id="CHEBI:29105"/>
    </ligand>
</feature>
<dbReference type="InterPro" id="IPR003000">
    <property type="entry name" value="Sirtuin"/>
</dbReference>
<comment type="function">
    <text evidence="4">NAD-dependent protein deacetylase which modulates the activities of several enzymes which are inactive in their acetylated form.</text>
</comment>
<proteinExistence type="inferred from homology"/>
<feature type="binding site" evidence="4">
    <location>
        <position position="193"/>
    </location>
    <ligand>
        <name>NAD(+)</name>
        <dbReference type="ChEBI" id="CHEBI:57540"/>
    </ligand>
</feature>
<reference evidence="7 8" key="1">
    <citation type="submission" date="2019-08" db="EMBL/GenBank/DDBJ databases">
        <title>Calorimonas adulescens gen. nov., sp. nov., an anaerobic thermophilic bacterium from Sakhalin hot spring.</title>
        <authorList>
            <person name="Khomyakova M.A."/>
            <person name="Merkel A.Y."/>
            <person name="Novikov A."/>
            <person name="Bonch-Osmolovskaya E.A."/>
            <person name="Slobodkin A.I."/>
        </authorList>
    </citation>
    <scope>NUCLEOTIDE SEQUENCE [LARGE SCALE GENOMIC DNA]</scope>
    <source>
        <strain evidence="7 8">A05MB</strain>
    </source>
</reference>
<feature type="binding site" evidence="4">
    <location>
        <position position="104"/>
    </location>
    <ligand>
        <name>nicotinamide</name>
        <dbReference type="ChEBI" id="CHEBI:17154"/>
    </ligand>
</feature>
<dbReference type="PANTHER" id="PTHR11085">
    <property type="entry name" value="NAD-DEPENDENT PROTEIN DEACYLASE SIRTUIN-5, MITOCHONDRIAL-RELATED"/>
    <property type="match status" value="1"/>
</dbReference>
<feature type="domain" description="Deacetylase sirtuin-type" evidence="6">
    <location>
        <begin position="1"/>
        <end position="245"/>
    </location>
</feature>
<evidence type="ECO:0000256" key="4">
    <source>
        <dbReference type="HAMAP-Rule" id="MF_01968"/>
    </source>
</evidence>
<comment type="caution">
    <text evidence="4">Lacks conserved residue(s) required for the propagation of feature annotation.</text>
</comment>
<dbReference type="SUPFAM" id="SSF52467">
    <property type="entry name" value="DHS-like NAD/FAD-binding domain"/>
    <property type="match status" value="1"/>
</dbReference>
<feature type="binding site" evidence="4">
    <location>
        <position position="34"/>
    </location>
    <ligand>
        <name>NAD(+)</name>
        <dbReference type="ChEBI" id="CHEBI:57540"/>
    </ligand>
</feature>
<dbReference type="PANTHER" id="PTHR11085:SF4">
    <property type="entry name" value="NAD-DEPENDENT PROTEIN DEACYLASE"/>
    <property type="match status" value="1"/>
</dbReference>
<evidence type="ECO:0000313" key="7">
    <source>
        <dbReference type="EMBL" id="TZE81758.1"/>
    </source>
</evidence>
<feature type="binding site" evidence="4 5">
    <location>
        <position position="152"/>
    </location>
    <ligand>
        <name>Zn(2+)</name>
        <dbReference type="ChEBI" id="CHEBI:29105"/>
    </ligand>
</feature>
<comment type="cofactor">
    <cofactor evidence="4">
        <name>Zn(2+)</name>
        <dbReference type="ChEBI" id="CHEBI:29105"/>
    </cofactor>
    <text evidence="4">Binds 1 zinc ion per subunit.</text>
</comment>
<protein>
    <recommendedName>
        <fullName evidence="4">NAD-dependent protein deacetylase</fullName>
        <ecNumber evidence="4">2.3.1.286</ecNumber>
    </recommendedName>
    <alternativeName>
        <fullName evidence="4">Regulatory protein SIR2 homolog</fullName>
    </alternativeName>
</protein>
<evidence type="ECO:0000256" key="1">
    <source>
        <dbReference type="ARBA" id="ARBA00022490"/>
    </source>
</evidence>
<evidence type="ECO:0000256" key="2">
    <source>
        <dbReference type="ARBA" id="ARBA00022679"/>
    </source>
</evidence>
<sequence>MDNIKKACELIINAKYCLALTGAGISTESGIPDFRSPGTGLWEKMDPMEALSTDVLYGNPEKFYREGFNILRGMRDVQPNTAHRVLAWLEECGYIKGVITQNIDNLHQKAGSKKVYEVHGNTRTCHCTRCKSNFDFQEMERQIDSGVKVPKCEKCGAMLRPDVVMFGDPMPRDFDIAIKEAEKCDVLLVIGSSLEVAPVCHIPGMVPHLIIINLLPTPYDKYADVVFHEKAGVVMDNIRETIQNS</sequence>
<comment type="caution">
    <text evidence="7">The sequence shown here is derived from an EMBL/GenBank/DDBJ whole genome shotgun (WGS) entry which is preliminary data.</text>
</comment>
<feature type="binding site" evidence="4">
    <location>
        <position position="192"/>
    </location>
    <ligand>
        <name>NAD(+)</name>
        <dbReference type="ChEBI" id="CHEBI:57540"/>
    </ligand>
</feature>
<gene>
    <name evidence="4" type="primary">cobB</name>
    <name evidence="7" type="ORF">FWJ32_08500</name>
</gene>
<organism evidence="7 8">
    <name type="scientific">Calorimonas adulescens</name>
    <dbReference type="NCBI Taxonomy" id="2606906"/>
    <lineage>
        <taxon>Bacteria</taxon>
        <taxon>Bacillati</taxon>
        <taxon>Bacillota</taxon>
        <taxon>Clostridia</taxon>
        <taxon>Thermoanaerobacterales</taxon>
        <taxon>Thermoanaerobacteraceae</taxon>
        <taxon>Calorimonas</taxon>
    </lineage>
</organism>
<dbReference type="InterPro" id="IPR026590">
    <property type="entry name" value="Ssirtuin_cat_dom"/>
</dbReference>
<feature type="binding site" evidence="4">
    <location>
        <position position="27"/>
    </location>
    <ligand>
        <name>NAD(+)</name>
        <dbReference type="ChEBI" id="CHEBI:57540"/>
    </ligand>
</feature>
<feature type="binding site" evidence="4">
    <location>
        <position position="213"/>
    </location>
    <ligand>
        <name>NAD(+)</name>
        <dbReference type="ChEBI" id="CHEBI:57540"/>
    </ligand>
</feature>
<feature type="binding site" evidence="4">
    <location>
        <position position="231"/>
    </location>
    <ligand>
        <name>NAD(+)</name>
        <dbReference type="ChEBI" id="CHEBI:57540"/>
    </ligand>
</feature>
<feature type="binding site" evidence="4">
    <location>
        <position position="104"/>
    </location>
    <ligand>
        <name>NAD(+)</name>
        <dbReference type="ChEBI" id="CHEBI:57540"/>
    </ligand>
</feature>
<keyword evidence="2 4" id="KW-0808">Transferase</keyword>
<comment type="catalytic activity">
    <reaction evidence="4">
        <text>N(6)-acetyl-L-lysyl-[protein] + NAD(+) + H2O = 2''-O-acetyl-ADP-D-ribose + nicotinamide + L-lysyl-[protein]</text>
        <dbReference type="Rhea" id="RHEA:43636"/>
        <dbReference type="Rhea" id="RHEA-COMP:9752"/>
        <dbReference type="Rhea" id="RHEA-COMP:10731"/>
        <dbReference type="ChEBI" id="CHEBI:15377"/>
        <dbReference type="ChEBI" id="CHEBI:17154"/>
        <dbReference type="ChEBI" id="CHEBI:29969"/>
        <dbReference type="ChEBI" id="CHEBI:57540"/>
        <dbReference type="ChEBI" id="CHEBI:61930"/>
        <dbReference type="ChEBI" id="CHEBI:83767"/>
        <dbReference type="EC" id="2.3.1.286"/>
    </reaction>
</comment>
<dbReference type="EMBL" id="VTPS01000011">
    <property type="protein sequence ID" value="TZE81758.1"/>
    <property type="molecule type" value="Genomic_DNA"/>
</dbReference>
<name>A0A5D8QET8_9THEO</name>
<keyword evidence="3 4" id="KW-0520">NAD</keyword>
<keyword evidence="4 5" id="KW-0862">Zinc</keyword>
<keyword evidence="8" id="KW-1185">Reference proteome</keyword>
<dbReference type="RefSeq" id="WP_149545522.1">
    <property type="nucleotide sequence ID" value="NZ_VTPS01000011.1"/>
</dbReference>
<feature type="binding site" evidence="4">
    <location>
        <position position="35"/>
    </location>
    <ligand>
        <name>NAD(+)</name>
        <dbReference type="ChEBI" id="CHEBI:57540"/>
    </ligand>
</feature>